<feature type="domain" description="DUF5979" evidence="4">
    <location>
        <begin position="731"/>
        <end position="838"/>
    </location>
</feature>
<evidence type="ECO:0000313" key="6">
    <source>
        <dbReference type="EMBL" id="MBD3943002.1"/>
    </source>
</evidence>
<feature type="chain" id="PRO_5046541654" evidence="3">
    <location>
        <begin position="37"/>
        <end position="1125"/>
    </location>
</feature>
<feature type="compositionally biased region" description="Low complexity" evidence="1">
    <location>
        <begin position="1067"/>
        <end position="1077"/>
    </location>
</feature>
<feature type="domain" description="Choice-of-anchor A" evidence="5">
    <location>
        <begin position="44"/>
        <end position="367"/>
    </location>
</feature>
<sequence length="1125" mass="116950">MSTTHRPRLRRILAATLSTALAATGAVAVTALPAAAAYPDSVNPFAIAGGFTVYAREDALLQNQETEGSIAVGGTATVQGSSGTYTIIHVAAGTGDYDLPTVDGDPTRLLVNQYSTDSTGILQITSAGTTDPDLFGDLKMVERDGPWQAFARADFLRLNENPSNPDQTPLIDTTHQQYPADAEPPTGATGDHSIYTANTSDTAVADYVEANRQATWDQAAACFADIADPTNGIGYPVTIAEDAGDRVVLGPLSADQPNVVDYADISGASLIQFSAGPTPGVANPLVIRVAAGTTDVVGARVDPQGAYSPYIVWDLSALTGPVTVTAPDGGRMDGSIYAPDASVTVTAAPLNGQVIGQDVTLRGGEVHSYLFSSNIPCAESNGTFAVRKALSGIEDSDLPEGTTFTVNYRAVDPDGAVTVGTLEVPADGTPVAAGEQFPTGTVVTFDEIEPESVPGWEWVDATITPNPLTVGVGTADVVVSNTATQLTGTFSVMKTIDDLSGGQPGPPSEATVPVTWTAFYGGEQIDQGTLDVPFDGTVVPVGQQFPVGTRIVLTEDLDGIDAPDGYEWGSVGWDPGRTFIVGPDDTVSVELTNTVTPDESARTITIVKSAVGDAADPAYGYAVSYNTDPPGTRTTMDLPVGEPQLIDDVEAEADTLELAELVPTLDGDPVDPSAWKLPVIAVTVDGTTTTYTPAAFDEGQADLSDAIVDIPLPATGDIAIDVTNELREGTFTLSKAFEGIPDDQVPSDLEFTVEWTATLPTGEVRTGTLRLPGDGSAVGPVDDAGDSMQFPYGTVVSYTEAVPPAVPHLSWERAQFDLSQLVIGQDDQAVVHSTLTNHVLPLRGTFQVQKALSGIDPDELLTDSFTIDYVAHAPGSDGPMPTAGRFVIPADGTPAGPVDEDGNPITFPNGTIVWLFEEAPDAAALPPGYAWAGATWSPGTSVEIGVDETPVLEVTNSVVALTRWAVTKVVEGDGAGSLPAGTTFPANWWLDGEPQTSVELEPNVQIVSPYFPVGTVIEAQEGDLPDVLGVDWGTPTWSVDGQVLTPNADGRVTLPISETSSPQTAELTLTNTASTQPTPTPTPTPTPLPATGGGAVSPLVPLGALTAIALGAFLTIRHTRRARRM</sequence>
<proteinExistence type="predicted"/>
<reference evidence="6 7" key="1">
    <citation type="submission" date="2020-09" db="EMBL/GenBank/DDBJ databases">
        <title>Isolation and identification of active actinomycetes.</title>
        <authorList>
            <person name="Li X."/>
        </authorList>
    </citation>
    <scope>NUCLEOTIDE SEQUENCE [LARGE SCALE GENOMIC DNA]</scope>
    <source>
        <strain evidence="6 7">NEAU-LLC</strain>
    </source>
</reference>
<evidence type="ECO:0000256" key="3">
    <source>
        <dbReference type="SAM" id="SignalP"/>
    </source>
</evidence>
<feature type="domain" description="DUF5979" evidence="4">
    <location>
        <begin position="966"/>
        <end position="1072"/>
    </location>
</feature>
<organism evidence="6 7">
    <name type="scientific">Microbacterium helvum</name>
    <dbReference type="NCBI Taxonomy" id="2773713"/>
    <lineage>
        <taxon>Bacteria</taxon>
        <taxon>Bacillati</taxon>
        <taxon>Actinomycetota</taxon>
        <taxon>Actinomycetes</taxon>
        <taxon>Micrococcales</taxon>
        <taxon>Microbacteriaceae</taxon>
        <taxon>Microbacterium</taxon>
    </lineage>
</organism>
<feature type="compositionally biased region" description="Pro residues" evidence="1">
    <location>
        <begin position="1078"/>
        <end position="1088"/>
    </location>
</feature>
<gene>
    <name evidence="6" type="ORF">IF188_15005</name>
</gene>
<feature type="compositionally biased region" description="Polar residues" evidence="1">
    <location>
        <begin position="1056"/>
        <end position="1066"/>
    </location>
</feature>
<feature type="domain" description="DUF5979" evidence="4">
    <location>
        <begin position="846"/>
        <end position="958"/>
    </location>
</feature>
<dbReference type="InterPro" id="IPR026588">
    <property type="entry name" value="Choice_anch_A"/>
</dbReference>
<dbReference type="PROSITE" id="PS51318">
    <property type="entry name" value="TAT"/>
    <property type="match status" value="1"/>
</dbReference>
<feature type="domain" description="DUF5979" evidence="4">
    <location>
        <begin position="490"/>
        <end position="596"/>
    </location>
</feature>
<dbReference type="InterPro" id="IPR046022">
    <property type="entry name" value="DUF5979"/>
</dbReference>
<dbReference type="Pfam" id="PF20597">
    <property type="entry name" value="pAdhesive_15"/>
    <property type="match status" value="1"/>
</dbReference>
<name>A0ABR8NQT3_9MICO</name>
<keyword evidence="3" id="KW-0732">Signal</keyword>
<evidence type="ECO:0000256" key="2">
    <source>
        <dbReference type="SAM" id="Phobius"/>
    </source>
</evidence>
<dbReference type="RefSeq" id="WP_191172611.1">
    <property type="nucleotide sequence ID" value="NZ_JACXZS010000010.1"/>
</dbReference>
<feature type="domain" description="DUF5979" evidence="4">
    <location>
        <begin position="384"/>
        <end position="483"/>
    </location>
</feature>
<evidence type="ECO:0000259" key="5">
    <source>
        <dbReference type="Pfam" id="PF20597"/>
    </source>
</evidence>
<accession>A0ABR8NQT3</accession>
<keyword evidence="2" id="KW-0472">Membrane</keyword>
<feature type="region of interest" description="Disordered" evidence="1">
    <location>
        <begin position="1054"/>
        <end position="1093"/>
    </location>
</feature>
<feature type="signal peptide" evidence="3">
    <location>
        <begin position="1"/>
        <end position="36"/>
    </location>
</feature>
<keyword evidence="2" id="KW-1133">Transmembrane helix</keyword>
<comment type="caution">
    <text evidence="6">The sequence shown here is derived from an EMBL/GenBank/DDBJ whole genome shotgun (WGS) entry which is preliminary data.</text>
</comment>
<evidence type="ECO:0000313" key="7">
    <source>
        <dbReference type="Proteomes" id="UP000598426"/>
    </source>
</evidence>
<dbReference type="EMBL" id="JACXZS010000010">
    <property type="protein sequence ID" value="MBD3943002.1"/>
    <property type="molecule type" value="Genomic_DNA"/>
</dbReference>
<dbReference type="NCBIfam" id="TIGR04215">
    <property type="entry name" value="choice_anch_A"/>
    <property type="match status" value="1"/>
</dbReference>
<protein>
    <submittedName>
        <fullName evidence="6">Choice-of-anchor A family protein</fullName>
    </submittedName>
</protein>
<evidence type="ECO:0000259" key="4">
    <source>
        <dbReference type="Pfam" id="PF19407"/>
    </source>
</evidence>
<dbReference type="InterPro" id="IPR006311">
    <property type="entry name" value="TAT_signal"/>
</dbReference>
<feature type="transmembrane region" description="Helical" evidence="2">
    <location>
        <begin position="1095"/>
        <end position="1116"/>
    </location>
</feature>
<evidence type="ECO:0000256" key="1">
    <source>
        <dbReference type="SAM" id="MobiDB-lite"/>
    </source>
</evidence>
<keyword evidence="7" id="KW-1185">Reference proteome</keyword>
<keyword evidence="2" id="KW-0812">Transmembrane</keyword>
<dbReference type="Pfam" id="PF19407">
    <property type="entry name" value="DUF5979"/>
    <property type="match status" value="5"/>
</dbReference>
<dbReference type="Proteomes" id="UP000598426">
    <property type="component" value="Unassembled WGS sequence"/>
</dbReference>